<gene>
    <name evidence="1" type="ORF">GDH07_30400</name>
</gene>
<evidence type="ECO:0000313" key="1">
    <source>
        <dbReference type="EMBL" id="MQA57640.1"/>
    </source>
</evidence>
<name>A0A7X1PUW8_9PSED</name>
<dbReference type="Proteomes" id="UP000486534">
    <property type="component" value="Unassembled WGS sequence"/>
</dbReference>
<sequence length="224" mass="25904">MDCIVPFVRPEYEDSNLIEKTLFKLTGEDFAYLHLSYSKSRHIVKDAILVSNLHDLYENLLCSFNNYRTEVFTPLMCGFAILDQIGTFYGRKSKKNDVSSGVKSALHSFTDLSSLDIKSLYSLRNSVFHDGSFVSKDRYCKHHALFVCKKNLGFLIKHPDEKWDGVFKENLSSHITMVDTLEFKSLVKQILESCMIYLAVGDLEVKVSNRYEYLFKSFKFTQSH</sequence>
<accession>A0A7X1PUW8</accession>
<organism evidence="1 2">
    <name type="scientific">Pseudomonas piscis</name>
    <dbReference type="NCBI Taxonomy" id="2614538"/>
    <lineage>
        <taxon>Bacteria</taxon>
        <taxon>Pseudomonadati</taxon>
        <taxon>Pseudomonadota</taxon>
        <taxon>Gammaproteobacteria</taxon>
        <taxon>Pseudomonadales</taxon>
        <taxon>Pseudomonadaceae</taxon>
        <taxon>Pseudomonas</taxon>
    </lineage>
</organism>
<proteinExistence type="predicted"/>
<dbReference type="RefSeq" id="WP_152899711.1">
    <property type="nucleotide sequence ID" value="NZ_WHUV01000008.1"/>
</dbReference>
<dbReference type="EMBL" id="WHUV01000008">
    <property type="protein sequence ID" value="MQA57640.1"/>
    <property type="molecule type" value="Genomic_DNA"/>
</dbReference>
<evidence type="ECO:0000313" key="2">
    <source>
        <dbReference type="Proteomes" id="UP000486534"/>
    </source>
</evidence>
<comment type="caution">
    <text evidence="1">The sequence shown here is derived from an EMBL/GenBank/DDBJ whole genome shotgun (WGS) entry which is preliminary data.</text>
</comment>
<dbReference type="AlphaFoldDB" id="A0A7X1PUW8"/>
<protein>
    <submittedName>
        <fullName evidence="1">Uncharacterized protein</fullName>
    </submittedName>
</protein>
<reference evidence="1 2" key="1">
    <citation type="submission" date="2019-10" db="EMBL/GenBank/DDBJ databases">
        <title>Pseudomonas dajingensis sp. nov., isolated from the profound head ulcers of farmed Murray cod (Maccullochella peelii peelii).</title>
        <authorList>
            <person name="Liu Y."/>
        </authorList>
    </citation>
    <scope>NUCLEOTIDE SEQUENCE [LARGE SCALE GENOMIC DNA]</scope>
    <source>
        <strain evidence="1 2">MC042</strain>
    </source>
</reference>